<dbReference type="PANTHER" id="PTHR43537">
    <property type="entry name" value="TRANSCRIPTIONAL REGULATOR, GNTR FAMILY"/>
    <property type="match status" value="1"/>
</dbReference>
<keyword evidence="2" id="KW-0238">DNA-binding</keyword>
<dbReference type="Pfam" id="PF00392">
    <property type="entry name" value="GntR"/>
    <property type="match status" value="1"/>
</dbReference>
<evidence type="ECO:0000313" key="5">
    <source>
        <dbReference type="EMBL" id="SMH48820.1"/>
    </source>
</evidence>
<dbReference type="EMBL" id="FXBM01000003">
    <property type="protein sequence ID" value="SMH48820.1"/>
    <property type="molecule type" value="Genomic_DNA"/>
</dbReference>
<keyword evidence="1" id="KW-0805">Transcription regulation</keyword>
<gene>
    <name evidence="5" type="ORF">SAMN06295885_3127</name>
</gene>
<accession>A0A1X7PDL3</accession>
<dbReference type="Proteomes" id="UP000193711">
    <property type="component" value="Unassembled WGS sequence"/>
</dbReference>
<dbReference type="AlphaFoldDB" id="A0A1X7PDL3"/>
<dbReference type="STRING" id="1891671.SAMN06295885_3127"/>
<keyword evidence="3" id="KW-0804">Transcription</keyword>
<evidence type="ECO:0000313" key="6">
    <source>
        <dbReference type="Proteomes" id="UP000193711"/>
    </source>
</evidence>
<keyword evidence="6" id="KW-1185">Reference proteome</keyword>
<dbReference type="PANTHER" id="PTHR43537:SF24">
    <property type="entry name" value="GLUCONATE OPERON TRANSCRIPTIONAL REPRESSOR"/>
    <property type="match status" value="1"/>
</dbReference>
<dbReference type="GO" id="GO:0003700">
    <property type="term" value="F:DNA-binding transcription factor activity"/>
    <property type="evidence" value="ECO:0007669"/>
    <property type="project" value="InterPro"/>
</dbReference>
<organism evidence="5 6">
    <name type="scientific">Rathayibacter oskolensis</name>
    <dbReference type="NCBI Taxonomy" id="1891671"/>
    <lineage>
        <taxon>Bacteria</taxon>
        <taxon>Bacillati</taxon>
        <taxon>Actinomycetota</taxon>
        <taxon>Actinomycetes</taxon>
        <taxon>Micrococcales</taxon>
        <taxon>Microbacteriaceae</taxon>
        <taxon>Rathayibacter</taxon>
    </lineage>
</organism>
<dbReference type="SUPFAM" id="SSF48008">
    <property type="entry name" value="GntR ligand-binding domain-like"/>
    <property type="match status" value="1"/>
</dbReference>
<protein>
    <submittedName>
        <fullName evidence="5">Transcriptional regulator, GntR family</fullName>
    </submittedName>
</protein>
<dbReference type="SMART" id="SM00895">
    <property type="entry name" value="FCD"/>
    <property type="match status" value="1"/>
</dbReference>
<feature type="domain" description="HTH gntR-type" evidence="4">
    <location>
        <begin position="46"/>
        <end position="113"/>
    </location>
</feature>
<dbReference type="Pfam" id="PF07729">
    <property type="entry name" value="FCD"/>
    <property type="match status" value="1"/>
</dbReference>
<sequence length="269" mass="29850">MGSIRPGYAELRQGRKGSNTWHDWIPAGHVGRSIRGDHAVTIQGDNALVDDLAARIRAKIMSGEIPIGAPLRQAELASQFGISRTPVREALRQLQTGGLIEVVPNRGAVVRVPVPWEVREAYEVRAELEALAARRAVDRLDDATIAELREVNTAMYERSLAVAAGTASERDGSANDQFHGLIYQASANTRLGRMLGEINDAFPRNVSGLVLRENSRHREENFREHEQIVEAFVAGDHDRAADIMREHVLRAGEHLAHWYERRSSTVFTG</sequence>
<dbReference type="CDD" id="cd07377">
    <property type="entry name" value="WHTH_GntR"/>
    <property type="match status" value="1"/>
</dbReference>
<dbReference type="InterPro" id="IPR011711">
    <property type="entry name" value="GntR_C"/>
</dbReference>
<reference evidence="6" key="1">
    <citation type="submission" date="2017-04" db="EMBL/GenBank/DDBJ databases">
        <authorList>
            <person name="Varghese N."/>
            <person name="Submissions S."/>
        </authorList>
    </citation>
    <scope>NUCLEOTIDE SEQUENCE [LARGE SCALE GENOMIC DNA]</scope>
    <source>
        <strain evidence="6">VKM Ac-2121</strain>
    </source>
</reference>
<dbReference type="GO" id="GO:0003677">
    <property type="term" value="F:DNA binding"/>
    <property type="evidence" value="ECO:0007669"/>
    <property type="project" value="UniProtKB-KW"/>
</dbReference>
<dbReference type="Gene3D" id="1.20.120.530">
    <property type="entry name" value="GntR ligand-binding domain-like"/>
    <property type="match status" value="1"/>
</dbReference>
<dbReference type="Gene3D" id="1.10.10.10">
    <property type="entry name" value="Winged helix-like DNA-binding domain superfamily/Winged helix DNA-binding domain"/>
    <property type="match status" value="1"/>
</dbReference>
<dbReference type="PROSITE" id="PS50949">
    <property type="entry name" value="HTH_GNTR"/>
    <property type="match status" value="1"/>
</dbReference>
<evidence type="ECO:0000256" key="3">
    <source>
        <dbReference type="ARBA" id="ARBA00023163"/>
    </source>
</evidence>
<evidence type="ECO:0000256" key="2">
    <source>
        <dbReference type="ARBA" id="ARBA00023125"/>
    </source>
</evidence>
<evidence type="ECO:0000256" key="1">
    <source>
        <dbReference type="ARBA" id="ARBA00023015"/>
    </source>
</evidence>
<dbReference type="InterPro" id="IPR000524">
    <property type="entry name" value="Tscrpt_reg_HTH_GntR"/>
</dbReference>
<dbReference type="InterPro" id="IPR036388">
    <property type="entry name" value="WH-like_DNA-bd_sf"/>
</dbReference>
<proteinExistence type="predicted"/>
<dbReference type="InterPro" id="IPR008920">
    <property type="entry name" value="TF_FadR/GntR_C"/>
</dbReference>
<dbReference type="PRINTS" id="PR00035">
    <property type="entry name" value="HTHGNTR"/>
</dbReference>
<name>A0A1X7PDL3_9MICO</name>
<dbReference type="SUPFAM" id="SSF46785">
    <property type="entry name" value="Winged helix' DNA-binding domain"/>
    <property type="match status" value="1"/>
</dbReference>
<dbReference type="SMART" id="SM00345">
    <property type="entry name" value="HTH_GNTR"/>
    <property type="match status" value="1"/>
</dbReference>
<evidence type="ECO:0000259" key="4">
    <source>
        <dbReference type="PROSITE" id="PS50949"/>
    </source>
</evidence>
<dbReference type="InterPro" id="IPR036390">
    <property type="entry name" value="WH_DNA-bd_sf"/>
</dbReference>